<dbReference type="AlphaFoldDB" id="B9TC42"/>
<evidence type="ECO:0000313" key="2">
    <source>
        <dbReference type="Proteomes" id="UP000008311"/>
    </source>
</evidence>
<keyword evidence="2" id="KW-1185">Reference proteome</keyword>
<gene>
    <name evidence="1" type="ORF">RCOM_0023160</name>
</gene>
<organism evidence="1 2">
    <name type="scientific">Ricinus communis</name>
    <name type="common">Castor bean</name>
    <dbReference type="NCBI Taxonomy" id="3988"/>
    <lineage>
        <taxon>Eukaryota</taxon>
        <taxon>Viridiplantae</taxon>
        <taxon>Streptophyta</taxon>
        <taxon>Embryophyta</taxon>
        <taxon>Tracheophyta</taxon>
        <taxon>Spermatophyta</taxon>
        <taxon>Magnoliopsida</taxon>
        <taxon>eudicotyledons</taxon>
        <taxon>Gunneridae</taxon>
        <taxon>Pentapetalae</taxon>
        <taxon>rosids</taxon>
        <taxon>fabids</taxon>
        <taxon>Malpighiales</taxon>
        <taxon>Euphorbiaceae</taxon>
        <taxon>Acalyphoideae</taxon>
        <taxon>Acalypheae</taxon>
        <taxon>Ricinus</taxon>
    </lineage>
</organism>
<dbReference type="InParanoid" id="B9TC42"/>
<reference evidence="2" key="1">
    <citation type="journal article" date="2010" name="Nat. Biotechnol.">
        <title>Draft genome sequence of the oilseed species Ricinus communis.</title>
        <authorList>
            <person name="Chan A.P."/>
            <person name="Crabtree J."/>
            <person name="Zhao Q."/>
            <person name="Lorenzi H."/>
            <person name="Orvis J."/>
            <person name="Puiu D."/>
            <person name="Melake-Berhan A."/>
            <person name="Jones K.M."/>
            <person name="Redman J."/>
            <person name="Chen G."/>
            <person name="Cahoon E.B."/>
            <person name="Gedil M."/>
            <person name="Stanke M."/>
            <person name="Haas B.J."/>
            <person name="Wortman J.R."/>
            <person name="Fraser-Liggett C.M."/>
            <person name="Ravel J."/>
            <person name="Rabinowicz P.D."/>
        </authorList>
    </citation>
    <scope>NUCLEOTIDE SEQUENCE [LARGE SCALE GENOMIC DNA]</scope>
    <source>
        <strain evidence="2">cv. Hale</strain>
    </source>
</reference>
<evidence type="ECO:0000313" key="1">
    <source>
        <dbReference type="EMBL" id="EEF26571.1"/>
    </source>
</evidence>
<name>B9TC42_RICCO</name>
<dbReference type="Proteomes" id="UP000008311">
    <property type="component" value="Unassembled WGS sequence"/>
</dbReference>
<dbReference type="EMBL" id="EQ976975">
    <property type="protein sequence ID" value="EEF26571.1"/>
    <property type="molecule type" value="Genomic_DNA"/>
</dbReference>
<proteinExistence type="predicted"/>
<sequence>MKANRRAIGQARQRHRAGLDVVRIKHRQHALRAARVLGHADHIAVGLGGRATARYQHMLLYLPARPEGIAVRLAAVGVDQVDAIEYQFASAGAQHQQLAVARRHHVRHHARELADAEQPRLARLAGRVVQRDLHRAAGV</sequence>
<protein>
    <submittedName>
        <fullName evidence="1">Uncharacterized protein</fullName>
    </submittedName>
</protein>
<feature type="non-terminal residue" evidence="1">
    <location>
        <position position="139"/>
    </location>
</feature>
<accession>B9TC42</accession>